<dbReference type="InterPro" id="IPR021516">
    <property type="entry name" value="DUF3179"/>
</dbReference>
<evidence type="ECO:0000313" key="3">
    <source>
        <dbReference type="Proteomes" id="UP001589755"/>
    </source>
</evidence>
<evidence type="ECO:0000313" key="2">
    <source>
        <dbReference type="EMBL" id="MFC0209721.1"/>
    </source>
</evidence>
<feature type="chain" id="PRO_5047459490" evidence="1">
    <location>
        <begin position="23"/>
        <end position="323"/>
    </location>
</feature>
<evidence type="ECO:0000256" key="1">
    <source>
        <dbReference type="SAM" id="SignalP"/>
    </source>
</evidence>
<feature type="signal peptide" evidence="1">
    <location>
        <begin position="1"/>
        <end position="22"/>
    </location>
</feature>
<dbReference type="Pfam" id="PF11376">
    <property type="entry name" value="DUF3179"/>
    <property type="match status" value="1"/>
</dbReference>
<keyword evidence="3" id="KW-1185">Reference proteome</keyword>
<protein>
    <submittedName>
        <fullName evidence="2">DUF3179 domain-containing protein</fullName>
    </submittedName>
</protein>
<sequence length="323" mass="35438">MMWRKTILLLVLLATSPGLALAGPREWAREGWKTDFTRSSVPFEEIISGGPPRDGIPSIDDPKFAKASDVSDIGAREPVIQFGLDGDVRAYPLRVLTWHEIANDFVAGKPVAVTYCPLCNAAIVFDRRVGGQVLAFGTTGKLRHSDLVMYDRQTESWWQQFTGEAIVGSMTGKKLKLLPSRIVSFGAFRKAHPDGPVLVPNNPAFRDYGRNPYASYDTAAVPFLYRGDLPEDIPAMAHVVVVRTGQAPLIVSLERVREGGFEQDGYRIVYEAGVASALDSPAIAQGREIGTVRVTRNGRDVPHDITFAFVAHAFHPDVPIIVK</sequence>
<gene>
    <name evidence="2" type="ORF">ACFFJ2_15045</name>
</gene>
<dbReference type="RefSeq" id="WP_261522415.1">
    <property type="nucleotide sequence ID" value="NZ_JAODNW010000026.1"/>
</dbReference>
<comment type="caution">
    <text evidence="2">The sequence shown here is derived from an EMBL/GenBank/DDBJ whole genome shotgun (WGS) entry which is preliminary data.</text>
</comment>
<proteinExistence type="predicted"/>
<dbReference type="EMBL" id="JBHLXD010000027">
    <property type="protein sequence ID" value="MFC0209721.1"/>
    <property type="molecule type" value="Genomic_DNA"/>
</dbReference>
<accession>A0ABV6DAP5</accession>
<reference evidence="2 3" key="1">
    <citation type="submission" date="2024-09" db="EMBL/GenBank/DDBJ databases">
        <authorList>
            <person name="Sun Q."/>
            <person name="Mori K."/>
        </authorList>
    </citation>
    <scope>NUCLEOTIDE SEQUENCE [LARGE SCALE GENOMIC DNA]</scope>
    <source>
        <strain evidence="2 3">CCM 8543</strain>
    </source>
</reference>
<name>A0ABV6DAP5_9HYPH</name>
<organism evidence="2 3">
    <name type="scientific">Chelativorans intermedius</name>
    <dbReference type="NCBI Taxonomy" id="515947"/>
    <lineage>
        <taxon>Bacteria</taxon>
        <taxon>Pseudomonadati</taxon>
        <taxon>Pseudomonadota</taxon>
        <taxon>Alphaproteobacteria</taxon>
        <taxon>Hyphomicrobiales</taxon>
        <taxon>Phyllobacteriaceae</taxon>
        <taxon>Chelativorans</taxon>
    </lineage>
</organism>
<keyword evidence="1" id="KW-0732">Signal</keyword>
<dbReference type="Proteomes" id="UP001589755">
    <property type="component" value="Unassembled WGS sequence"/>
</dbReference>